<dbReference type="Proteomes" id="UP000798662">
    <property type="component" value="Chromosome 3"/>
</dbReference>
<reference evidence="1" key="1">
    <citation type="submission" date="2019-11" db="EMBL/GenBank/DDBJ databases">
        <title>Nori genome reveals adaptations in red seaweeds to the harsh intertidal environment.</title>
        <authorList>
            <person name="Wang D."/>
            <person name="Mao Y."/>
        </authorList>
    </citation>
    <scope>NUCLEOTIDE SEQUENCE</scope>
    <source>
        <tissue evidence="1">Gametophyte</tissue>
    </source>
</reference>
<comment type="caution">
    <text evidence="1">The sequence shown here is derived from an EMBL/GenBank/DDBJ whole genome shotgun (WGS) entry which is preliminary data.</text>
</comment>
<name>A0ACC3CB44_PYRYE</name>
<dbReference type="EMBL" id="CM020620">
    <property type="protein sequence ID" value="KAK1867392.1"/>
    <property type="molecule type" value="Genomic_DNA"/>
</dbReference>
<accession>A0ACC3CB44</accession>
<protein>
    <submittedName>
        <fullName evidence="1">Uncharacterized protein</fullName>
    </submittedName>
</protein>
<proteinExistence type="predicted"/>
<evidence type="ECO:0000313" key="1">
    <source>
        <dbReference type="EMBL" id="KAK1867392.1"/>
    </source>
</evidence>
<evidence type="ECO:0000313" key="2">
    <source>
        <dbReference type="Proteomes" id="UP000798662"/>
    </source>
</evidence>
<gene>
    <name evidence="1" type="ORF">I4F81_009899</name>
</gene>
<keyword evidence="2" id="KW-1185">Reference proteome</keyword>
<sequence>MMRQYVETKRGLPAYLLLMRVGDFYEAFFEDAPALAAAAGIVLTAKEGGVRLRRKVPMAGVPASSLEDKARAVVAAGIPVAVADQVEPSSVAAAGGGLVRRAVTRLITPGTRTADDAGGDGPGGAGGLNNYLAALAVGEAGGVVDEELLGELARLDPAELLVADRPAAAANGTPTGGVGGATAPATADAVDALLATSRRVPLNPPRLLPREAYLHLGARVIRDIEVLATARDGGRAGSLAAAVDGTATPGGRRLLRSWLLAPLRDTAAIGGRGAAVGALVAAREAAAGLAAALAGLPDLARLGGRVGGRRATPRELQALARGCARLPAVRAAVGAVVTAAAAAGVTDAGILPELAASLGDDRLDGAAEAVLGALIKNAGFALRVPRAAGERLLAEDASHFSRHGWSLRGSTRAELRYVSPELAAIERDAAAAAAAVAGLEVRLYRELRDSVGDLTPAVRAAAAAVAALDVLAGWASLAARRGYCRPVFLDGSADDGGGVPPTVELRALRHPVVERCLPPGVEYVPNDVALGGATGRHLAMLTAANGAGKSVYLYALAAAVVLAQAGCWVPASSARLTVTSALYTRVGAVDDVSGGLSTFGVEMAETATICASAGGGALVLADEVGRGTAVADGLAVAYAVAEYLAGGGAGGGTPPLTVFATHFHELNALAELRPNVAALRIETLAEEVWEGGEGDADADTPDGAAAATADGDAPVWFCVLF</sequence>
<organism evidence="1 2">
    <name type="scientific">Pyropia yezoensis</name>
    <name type="common">Susabi-nori</name>
    <name type="synonym">Porphyra yezoensis</name>
    <dbReference type="NCBI Taxonomy" id="2788"/>
    <lineage>
        <taxon>Eukaryota</taxon>
        <taxon>Rhodophyta</taxon>
        <taxon>Bangiophyceae</taxon>
        <taxon>Bangiales</taxon>
        <taxon>Bangiaceae</taxon>
        <taxon>Pyropia</taxon>
    </lineage>
</organism>